<reference evidence="1 2" key="1">
    <citation type="journal article" date="2024" name="Ann. Entomol. Soc. Am.">
        <title>Genomic analyses of the southern and eastern yellowjacket wasps (Hymenoptera: Vespidae) reveal evolutionary signatures of social life.</title>
        <authorList>
            <person name="Catto M.A."/>
            <person name="Caine P.B."/>
            <person name="Orr S.E."/>
            <person name="Hunt B.G."/>
            <person name="Goodisman M.A.D."/>
        </authorList>
    </citation>
    <scope>NUCLEOTIDE SEQUENCE [LARGE SCALE GENOMIC DNA]</scope>
    <source>
        <strain evidence="1">232</strain>
        <tissue evidence="1">Head and thorax</tissue>
    </source>
</reference>
<dbReference type="EMBL" id="JAYRBN010000065">
    <property type="protein sequence ID" value="KAL2737400.1"/>
    <property type="molecule type" value="Genomic_DNA"/>
</dbReference>
<evidence type="ECO:0000313" key="1">
    <source>
        <dbReference type="EMBL" id="KAL2737400.1"/>
    </source>
</evidence>
<dbReference type="Proteomes" id="UP001607303">
    <property type="component" value="Unassembled WGS sequence"/>
</dbReference>
<name>A0ABD2BXD4_VESMC</name>
<feature type="non-terminal residue" evidence="1">
    <location>
        <position position="87"/>
    </location>
</feature>
<sequence>MGEGNVTLKLVSAYLQVSPYLRKTQTWSPRSLGKLGWRRAQCSEPRKQQWVRSRFQASSVPRQIQCKWWCAFNELGINKSAVNADRN</sequence>
<dbReference type="AlphaFoldDB" id="A0ABD2BXD4"/>
<protein>
    <submittedName>
        <fullName evidence="1">Uncharacterized protein</fullName>
    </submittedName>
</protein>
<gene>
    <name evidence="1" type="ORF">V1477_012356</name>
</gene>
<proteinExistence type="predicted"/>
<evidence type="ECO:0000313" key="2">
    <source>
        <dbReference type="Proteomes" id="UP001607303"/>
    </source>
</evidence>
<comment type="caution">
    <text evidence="1">The sequence shown here is derived from an EMBL/GenBank/DDBJ whole genome shotgun (WGS) entry which is preliminary data.</text>
</comment>
<accession>A0ABD2BXD4</accession>
<organism evidence="1 2">
    <name type="scientific">Vespula maculifrons</name>
    <name type="common">Eastern yellow jacket</name>
    <name type="synonym">Wasp</name>
    <dbReference type="NCBI Taxonomy" id="7453"/>
    <lineage>
        <taxon>Eukaryota</taxon>
        <taxon>Metazoa</taxon>
        <taxon>Ecdysozoa</taxon>
        <taxon>Arthropoda</taxon>
        <taxon>Hexapoda</taxon>
        <taxon>Insecta</taxon>
        <taxon>Pterygota</taxon>
        <taxon>Neoptera</taxon>
        <taxon>Endopterygota</taxon>
        <taxon>Hymenoptera</taxon>
        <taxon>Apocrita</taxon>
        <taxon>Aculeata</taxon>
        <taxon>Vespoidea</taxon>
        <taxon>Vespidae</taxon>
        <taxon>Vespinae</taxon>
        <taxon>Vespula</taxon>
    </lineage>
</organism>
<keyword evidence="2" id="KW-1185">Reference proteome</keyword>